<feature type="region of interest" description="Disordered" evidence="1">
    <location>
        <begin position="134"/>
        <end position="163"/>
    </location>
</feature>
<proteinExistence type="predicted"/>
<reference evidence="2 3" key="1">
    <citation type="submission" date="2014-09" db="EMBL/GenBank/DDBJ databases">
        <authorList>
            <person name="Magalhaes I.L.F."/>
            <person name="Oliveira U."/>
            <person name="Santos F.R."/>
            <person name="Vidigal T.H.D.A."/>
            <person name="Brescovit A.D."/>
            <person name="Santos A.J."/>
        </authorList>
    </citation>
    <scope>NUCLEOTIDE SEQUENCE [LARGE SCALE GENOMIC DNA]</scope>
</reference>
<sequence>MVFDAALAQTQMLDELDELLTLIKLSESKRSASQNERVEEILRSVRERSERAAASIYTLRASNKQATEVYGRVLSSIWAQVKENPSTCRFDTEVTLLQAPFTMDAAHAATLNAQGHQRFQQFRNWRNVKKVSQEMQMDSTGEPADVREAAQAKQNPIATVGQA</sequence>
<organism evidence="2 3">
    <name type="scientific">Ceraceosorus bombacis</name>
    <dbReference type="NCBI Taxonomy" id="401625"/>
    <lineage>
        <taxon>Eukaryota</taxon>
        <taxon>Fungi</taxon>
        <taxon>Dikarya</taxon>
        <taxon>Basidiomycota</taxon>
        <taxon>Ustilaginomycotina</taxon>
        <taxon>Exobasidiomycetes</taxon>
        <taxon>Ceraceosorales</taxon>
        <taxon>Ceraceosoraceae</taxon>
        <taxon>Ceraceosorus</taxon>
    </lineage>
</organism>
<evidence type="ECO:0000313" key="3">
    <source>
        <dbReference type="Proteomes" id="UP000054845"/>
    </source>
</evidence>
<keyword evidence="3" id="KW-1185">Reference proteome</keyword>
<dbReference type="Proteomes" id="UP000054845">
    <property type="component" value="Unassembled WGS sequence"/>
</dbReference>
<feature type="compositionally biased region" description="Polar residues" evidence="1">
    <location>
        <begin position="152"/>
        <end position="163"/>
    </location>
</feature>
<evidence type="ECO:0000313" key="2">
    <source>
        <dbReference type="EMBL" id="CEH19002.1"/>
    </source>
</evidence>
<dbReference type="EMBL" id="CCYA01000276">
    <property type="protein sequence ID" value="CEH19002.1"/>
    <property type="molecule type" value="Genomic_DNA"/>
</dbReference>
<evidence type="ECO:0000256" key="1">
    <source>
        <dbReference type="SAM" id="MobiDB-lite"/>
    </source>
</evidence>
<protein>
    <submittedName>
        <fullName evidence="2">Uncharacterized protein</fullName>
    </submittedName>
</protein>
<accession>A0A0N7LBC5</accession>
<dbReference type="AlphaFoldDB" id="A0A0N7LBC5"/>
<name>A0A0N7LBC5_9BASI</name>